<dbReference type="PROSITE" id="PS50883">
    <property type="entry name" value="EAL"/>
    <property type="match status" value="1"/>
</dbReference>
<proteinExistence type="predicted"/>
<sequence>MPAAVIALADAVGLDLVAEGVETRDQAARLAELGYQHAQGYHFARPLPAAAVRDLMVDHPAVLATADL</sequence>
<name>A0A316FTL4_9ACTN</name>
<reference evidence="2 3" key="1">
    <citation type="submission" date="2018-05" db="EMBL/GenBank/DDBJ databases">
        <title>Genomic Encyclopedia of Archaeal and Bacterial Type Strains, Phase II (KMG-II): from individual species to whole genera.</title>
        <authorList>
            <person name="Goeker M."/>
        </authorList>
    </citation>
    <scope>NUCLEOTIDE SEQUENCE [LARGE SCALE GENOMIC DNA]</scope>
    <source>
        <strain evidence="2 3">DSM 45184</strain>
    </source>
</reference>
<dbReference type="InterPro" id="IPR050706">
    <property type="entry name" value="Cyclic-di-GMP_PDE-like"/>
</dbReference>
<keyword evidence="3" id="KW-1185">Reference proteome</keyword>
<protein>
    <submittedName>
        <fullName evidence="2">EAL domain-containing protein</fullName>
    </submittedName>
</protein>
<dbReference type="InterPro" id="IPR001633">
    <property type="entry name" value="EAL_dom"/>
</dbReference>
<evidence type="ECO:0000313" key="3">
    <source>
        <dbReference type="Proteomes" id="UP000245697"/>
    </source>
</evidence>
<organism evidence="2 3">
    <name type="scientific">Actinoplanes xinjiangensis</name>
    <dbReference type="NCBI Taxonomy" id="512350"/>
    <lineage>
        <taxon>Bacteria</taxon>
        <taxon>Bacillati</taxon>
        <taxon>Actinomycetota</taxon>
        <taxon>Actinomycetes</taxon>
        <taxon>Micromonosporales</taxon>
        <taxon>Micromonosporaceae</taxon>
        <taxon>Actinoplanes</taxon>
    </lineage>
</organism>
<dbReference type="GO" id="GO:0071111">
    <property type="term" value="F:cyclic-guanylate-specific phosphodiesterase activity"/>
    <property type="evidence" value="ECO:0007669"/>
    <property type="project" value="InterPro"/>
</dbReference>
<dbReference type="SUPFAM" id="SSF141868">
    <property type="entry name" value="EAL domain-like"/>
    <property type="match status" value="1"/>
</dbReference>
<dbReference type="AlphaFoldDB" id="A0A316FTL4"/>
<dbReference type="EMBL" id="QGGR01000001">
    <property type="protein sequence ID" value="PWK52101.1"/>
    <property type="molecule type" value="Genomic_DNA"/>
</dbReference>
<gene>
    <name evidence="2" type="ORF">BC793_101110</name>
</gene>
<dbReference type="InterPro" id="IPR035919">
    <property type="entry name" value="EAL_sf"/>
</dbReference>
<dbReference type="Proteomes" id="UP000245697">
    <property type="component" value="Unassembled WGS sequence"/>
</dbReference>
<evidence type="ECO:0000313" key="2">
    <source>
        <dbReference type="EMBL" id="PWK52101.1"/>
    </source>
</evidence>
<dbReference type="PANTHER" id="PTHR33121">
    <property type="entry name" value="CYCLIC DI-GMP PHOSPHODIESTERASE PDEF"/>
    <property type="match status" value="1"/>
</dbReference>
<feature type="domain" description="EAL" evidence="1">
    <location>
        <begin position="1"/>
        <end position="60"/>
    </location>
</feature>
<dbReference type="PANTHER" id="PTHR33121:SF70">
    <property type="entry name" value="SIGNALING PROTEIN YKOW"/>
    <property type="match status" value="1"/>
</dbReference>
<dbReference type="Gene3D" id="3.20.20.450">
    <property type="entry name" value="EAL domain"/>
    <property type="match status" value="1"/>
</dbReference>
<accession>A0A316FTL4</accession>
<evidence type="ECO:0000259" key="1">
    <source>
        <dbReference type="PROSITE" id="PS50883"/>
    </source>
</evidence>
<dbReference type="Pfam" id="PF00563">
    <property type="entry name" value="EAL"/>
    <property type="match status" value="1"/>
</dbReference>
<comment type="caution">
    <text evidence="2">The sequence shown here is derived from an EMBL/GenBank/DDBJ whole genome shotgun (WGS) entry which is preliminary data.</text>
</comment>